<feature type="transmembrane region" description="Helical" evidence="6">
    <location>
        <begin position="137"/>
        <end position="159"/>
    </location>
</feature>
<feature type="transmembrane region" description="Helical" evidence="6">
    <location>
        <begin position="320"/>
        <end position="336"/>
    </location>
</feature>
<keyword evidence="2" id="KW-1003">Cell membrane</keyword>
<dbReference type="EMBL" id="CZBY01000007">
    <property type="protein sequence ID" value="CUQ85770.1"/>
    <property type="molecule type" value="Genomic_DNA"/>
</dbReference>
<gene>
    <name evidence="7" type="primary">rbsC</name>
    <name evidence="7" type="ORF">ERS852540_01173</name>
</gene>
<feature type="transmembrane region" description="Helical" evidence="6">
    <location>
        <begin position="79"/>
        <end position="95"/>
    </location>
</feature>
<dbReference type="PANTHER" id="PTHR30482">
    <property type="entry name" value="HIGH-AFFINITY BRANCHED-CHAIN AMINO ACID TRANSPORT SYSTEM PERMEASE"/>
    <property type="match status" value="1"/>
</dbReference>
<dbReference type="OrthoDB" id="9789927at2"/>
<dbReference type="AlphaFoldDB" id="A0A174ZR98"/>
<dbReference type="InterPro" id="IPR001851">
    <property type="entry name" value="ABC_transp_permease"/>
</dbReference>
<evidence type="ECO:0000256" key="4">
    <source>
        <dbReference type="ARBA" id="ARBA00022989"/>
    </source>
</evidence>
<evidence type="ECO:0000256" key="3">
    <source>
        <dbReference type="ARBA" id="ARBA00022692"/>
    </source>
</evidence>
<feature type="transmembrane region" description="Helical" evidence="6">
    <location>
        <begin position="197"/>
        <end position="216"/>
    </location>
</feature>
<dbReference type="CDD" id="cd06581">
    <property type="entry name" value="TM_PBP1_LivM_like"/>
    <property type="match status" value="1"/>
</dbReference>
<keyword evidence="5 6" id="KW-0472">Membrane</keyword>
<keyword evidence="4 6" id="KW-1133">Transmembrane helix</keyword>
<feature type="transmembrane region" description="Helical" evidence="6">
    <location>
        <begin position="107"/>
        <end position="130"/>
    </location>
</feature>
<evidence type="ECO:0000256" key="5">
    <source>
        <dbReference type="ARBA" id="ARBA00023136"/>
    </source>
</evidence>
<keyword evidence="3 6" id="KW-0812">Transmembrane</keyword>
<accession>A0A174ZR98</accession>
<evidence type="ECO:0000256" key="2">
    <source>
        <dbReference type="ARBA" id="ARBA00022475"/>
    </source>
</evidence>
<dbReference type="PANTHER" id="PTHR30482:SF10">
    <property type="entry name" value="HIGH-AFFINITY BRANCHED-CHAIN AMINO ACID TRANSPORT PROTEIN BRAE"/>
    <property type="match status" value="1"/>
</dbReference>
<proteinExistence type="predicted"/>
<dbReference type="InterPro" id="IPR043428">
    <property type="entry name" value="LivM-like"/>
</dbReference>
<dbReference type="Pfam" id="PF02653">
    <property type="entry name" value="BPD_transp_2"/>
    <property type="match status" value="1"/>
</dbReference>
<comment type="subcellular location">
    <subcellularLocation>
        <location evidence="1">Cell membrane</location>
        <topology evidence="1">Multi-pass membrane protein</topology>
    </subcellularLocation>
</comment>
<organism evidence="7 8">
    <name type="scientific">[Eubacterium] siraeum</name>
    <dbReference type="NCBI Taxonomy" id="39492"/>
    <lineage>
        <taxon>Bacteria</taxon>
        <taxon>Bacillati</taxon>
        <taxon>Bacillota</taxon>
        <taxon>Clostridia</taxon>
        <taxon>Eubacteriales</taxon>
        <taxon>Oscillospiraceae</taxon>
        <taxon>Oscillospiraceae incertae sedis</taxon>
    </lineage>
</organism>
<feature type="transmembrane region" description="Helical" evidence="6">
    <location>
        <begin position="21"/>
        <end position="38"/>
    </location>
</feature>
<dbReference type="GO" id="GO:0015658">
    <property type="term" value="F:branched-chain amino acid transmembrane transporter activity"/>
    <property type="evidence" value="ECO:0007669"/>
    <property type="project" value="InterPro"/>
</dbReference>
<feature type="transmembrane region" description="Helical" evidence="6">
    <location>
        <begin position="246"/>
        <end position="265"/>
    </location>
</feature>
<evidence type="ECO:0000313" key="8">
    <source>
        <dbReference type="Proteomes" id="UP000095662"/>
    </source>
</evidence>
<name>A0A174ZR98_9FIRM</name>
<dbReference type="STRING" id="39492.ERS852540_01173"/>
<evidence type="ECO:0000256" key="1">
    <source>
        <dbReference type="ARBA" id="ARBA00004651"/>
    </source>
</evidence>
<reference evidence="7 8" key="1">
    <citation type="submission" date="2015-09" db="EMBL/GenBank/DDBJ databases">
        <authorList>
            <consortium name="Pathogen Informatics"/>
        </authorList>
    </citation>
    <scope>NUCLEOTIDE SEQUENCE [LARGE SCALE GENOMIC DNA]</scope>
    <source>
        <strain evidence="7 8">2789STDY5834928</strain>
    </source>
</reference>
<evidence type="ECO:0000256" key="6">
    <source>
        <dbReference type="SAM" id="Phobius"/>
    </source>
</evidence>
<protein>
    <submittedName>
        <fullName evidence="7">Ribose transport system permease protein rbsC</fullName>
    </submittedName>
</protein>
<feature type="transmembrane region" description="Helical" evidence="6">
    <location>
        <begin position="50"/>
        <end position="72"/>
    </location>
</feature>
<sequence>MNNKTALAKTKMLKPQTKKSFTTYIMVTLAFVIMMILSSTGNVSSQIDGLLVPLCVYSILAVSLNLTVGILGELSLGQAGFMCVGAYASALFSIATKETILVEWVRFPLAILVGGIFAAIFGILIGIPVLRLNGDYLAIVTLAFGEIIKNVFAALYVGIDSKGLHIALNQADMNLEADGTEIIRGALGVKGVPNDSSFVVGFILLLITLIISYNYINSRTGRAVKAIRDNSIAAESVGLNITKYKLITFALTAFLAGIAGALYSHNYATLQASKFDYNLSILILVFVVLGGIGNIRGSVIAAVVLTLIPELLRSINSYRMLIYSIVLIVMMILTSNEKARTFIVTNFGKLKGMVLKIFKRKDTAEKEVK</sequence>
<feature type="transmembrane region" description="Helical" evidence="6">
    <location>
        <begin position="277"/>
        <end position="308"/>
    </location>
</feature>
<dbReference type="Proteomes" id="UP000095662">
    <property type="component" value="Unassembled WGS sequence"/>
</dbReference>
<dbReference type="GO" id="GO:0005886">
    <property type="term" value="C:plasma membrane"/>
    <property type="evidence" value="ECO:0007669"/>
    <property type="project" value="UniProtKB-SubCell"/>
</dbReference>
<evidence type="ECO:0000313" key="7">
    <source>
        <dbReference type="EMBL" id="CUQ85770.1"/>
    </source>
</evidence>